<feature type="compositionally biased region" description="Polar residues" evidence="2">
    <location>
        <begin position="1"/>
        <end position="29"/>
    </location>
</feature>
<evidence type="ECO:0000256" key="1">
    <source>
        <dbReference type="SAM" id="Coils"/>
    </source>
</evidence>
<evidence type="ECO:0000313" key="4">
    <source>
        <dbReference type="EMBL" id="RMU46168.1"/>
    </source>
</evidence>
<evidence type="ECO:0000256" key="2">
    <source>
        <dbReference type="SAM" id="MobiDB-lite"/>
    </source>
</evidence>
<comment type="caution">
    <text evidence="4">The sequence shown here is derived from an EMBL/GenBank/DDBJ whole genome shotgun (WGS) entry which is preliminary data.</text>
</comment>
<proteinExistence type="predicted"/>
<dbReference type="EMBL" id="RBUA01001292">
    <property type="protein sequence ID" value="RMU46168.1"/>
    <property type="molecule type" value="Genomic_DNA"/>
</dbReference>
<name>A0A3M5ULU9_PSESX</name>
<organism evidence="4 5">
    <name type="scientific">Pseudomonas syringae pv. avii</name>
    <dbReference type="NCBI Taxonomy" id="663959"/>
    <lineage>
        <taxon>Bacteria</taxon>
        <taxon>Pseudomonadati</taxon>
        <taxon>Pseudomonadota</taxon>
        <taxon>Gammaproteobacteria</taxon>
        <taxon>Pseudomonadales</taxon>
        <taxon>Pseudomonadaceae</taxon>
        <taxon>Pseudomonas</taxon>
        <taxon>Pseudomonas syringae</taxon>
    </lineage>
</organism>
<feature type="coiled-coil region" evidence="1">
    <location>
        <begin position="192"/>
        <end position="219"/>
    </location>
</feature>
<evidence type="ECO:0000256" key="3">
    <source>
        <dbReference type="SAM" id="Phobius"/>
    </source>
</evidence>
<keyword evidence="3" id="KW-1133">Transmembrane helix</keyword>
<keyword evidence="3" id="KW-0472">Membrane</keyword>
<dbReference type="Proteomes" id="UP000280395">
    <property type="component" value="Unassembled WGS sequence"/>
</dbReference>
<keyword evidence="3" id="KW-0812">Transmembrane</keyword>
<accession>A0A3M5ULU9</accession>
<evidence type="ECO:0008006" key="6">
    <source>
        <dbReference type="Google" id="ProtNLM"/>
    </source>
</evidence>
<evidence type="ECO:0000313" key="5">
    <source>
        <dbReference type="Proteomes" id="UP000280395"/>
    </source>
</evidence>
<gene>
    <name evidence="4" type="ORF">ALP29_02128</name>
</gene>
<dbReference type="AlphaFoldDB" id="A0A3M5ULU9"/>
<feature type="region of interest" description="Disordered" evidence="2">
    <location>
        <begin position="1"/>
        <end position="54"/>
    </location>
</feature>
<protein>
    <recommendedName>
        <fullName evidence="6">ATPase</fullName>
    </recommendedName>
</protein>
<sequence length="357" mass="37646">MSPSTSAAPGIISTTSPKSACGPRSTSSAAGGKPRTRAANKLISSNTSGTQFQVPSRSMRRECGLYSCRSALQPAISLIQGRFMRNDAKDDFDNVPSLRADLGDDDDFVPTPATSVRSRTTPVVKVKSASTGPLWALVGALLIAFAGLAWWSFQQISLMGQQLVATQESFARISEEAAGRLQAISGKVVASEANVNNGSEALKLQIKQLEAQLQEQGKQQLGVAGQATELDSRLAQMSASTTELTAANTKLQGQVQALTEAVASLTAAQAETKGLATDVAALKKQGNPSAAIARLEQDLLVLKSAQENQPANIDAPTNKEFDVFRIQTTRNITTLQSQVQNLNQRLNAPAAATPLGQ</sequence>
<feature type="compositionally biased region" description="Polar residues" evidence="2">
    <location>
        <begin position="42"/>
        <end position="54"/>
    </location>
</feature>
<feature type="transmembrane region" description="Helical" evidence="3">
    <location>
        <begin position="134"/>
        <end position="153"/>
    </location>
</feature>
<keyword evidence="1" id="KW-0175">Coiled coil</keyword>
<reference evidence="4 5" key="1">
    <citation type="submission" date="2018-08" db="EMBL/GenBank/DDBJ databases">
        <title>Recombination of ecologically and evolutionarily significant loci maintains genetic cohesion in the Pseudomonas syringae species complex.</title>
        <authorList>
            <person name="Dillon M."/>
            <person name="Thakur S."/>
            <person name="Almeida R.N.D."/>
            <person name="Weir B.S."/>
            <person name="Guttman D.S."/>
        </authorList>
    </citation>
    <scope>NUCLEOTIDE SEQUENCE [LARGE SCALE GENOMIC DNA]</scope>
    <source>
        <strain evidence="4 5">ICMP 14479</strain>
    </source>
</reference>